<dbReference type="InterPro" id="IPR039425">
    <property type="entry name" value="RNA_pol_sigma-70-like"/>
</dbReference>
<name>A0ABU0J0N8_9CAUL</name>
<dbReference type="Gene3D" id="1.10.10.10">
    <property type="entry name" value="Winged helix-like DNA-binding domain superfamily/Winged helix DNA-binding domain"/>
    <property type="match status" value="1"/>
</dbReference>
<dbReference type="InterPro" id="IPR007627">
    <property type="entry name" value="RNA_pol_sigma70_r2"/>
</dbReference>
<feature type="domain" description="RNA polymerase sigma factor 70 region 4 type 2" evidence="6">
    <location>
        <begin position="114"/>
        <end position="165"/>
    </location>
</feature>
<dbReference type="InterPro" id="IPR013325">
    <property type="entry name" value="RNA_pol_sigma_r2"/>
</dbReference>
<dbReference type="Pfam" id="PF04542">
    <property type="entry name" value="Sigma70_r2"/>
    <property type="match status" value="1"/>
</dbReference>
<dbReference type="NCBIfam" id="TIGR02937">
    <property type="entry name" value="sigma70-ECF"/>
    <property type="match status" value="1"/>
</dbReference>
<keyword evidence="2" id="KW-0805">Transcription regulation</keyword>
<gene>
    <name evidence="7" type="ORF">QO010_004790</name>
</gene>
<dbReference type="InterPro" id="IPR013324">
    <property type="entry name" value="RNA_pol_sigma_r3/r4-like"/>
</dbReference>
<accession>A0ABU0J0N8</accession>
<dbReference type="PANTHER" id="PTHR43133:SF62">
    <property type="entry name" value="RNA POLYMERASE SIGMA FACTOR SIGZ"/>
    <property type="match status" value="1"/>
</dbReference>
<proteinExistence type="inferred from homology"/>
<evidence type="ECO:0000259" key="6">
    <source>
        <dbReference type="Pfam" id="PF08281"/>
    </source>
</evidence>
<comment type="caution">
    <text evidence="7">The sequence shown here is derived from an EMBL/GenBank/DDBJ whole genome shotgun (WGS) entry which is preliminary data.</text>
</comment>
<evidence type="ECO:0000256" key="2">
    <source>
        <dbReference type="ARBA" id="ARBA00023015"/>
    </source>
</evidence>
<dbReference type="SUPFAM" id="SSF88946">
    <property type="entry name" value="Sigma2 domain of RNA polymerase sigma factors"/>
    <property type="match status" value="1"/>
</dbReference>
<dbReference type="EMBL" id="JAUSVS010000019">
    <property type="protein sequence ID" value="MDQ0466993.1"/>
    <property type="molecule type" value="Genomic_DNA"/>
</dbReference>
<evidence type="ECO:0000256" key="1">
    <source>
        <dbReference type="ARBA" id="ARBA00010641"/>
    </source>
</evidence>
<evidence type="ECO:0000259" key="5">
    <source>
        <dbReference type="Pfam" id="PF04542"/>
    </source>
</evidence>
<dbReference type="Proteomes" id="UP001228905">
    <property type="component" value="Unassembled WGS sequence"/>
</dbReference>
<evidence type="ECO:0000256" key="3">
    <source>
        <dbReference type="ARBA" id="ARBA00023082"/>
    </source>
</evidence>
<reference evidence="7 8" key="1">
    <citation type="submission" date="2023-07" db="EMBL/GenBank/DDBJ databases">
        <title>Genomic Encyclopedia of Type Strains, Phase IV (KMG-IV): sequencing the most valuable type-strain genomes for metagenomic binning, comparative biology and taxonomic classification.</title>
        <authorList>
            <person name="Goeker M."/>
        </authorList>
    </citation>
    <scope>NUCLEOTIDE SEQUENCE [LARGE SCALE GENOMIC DNA]</scope>
    <source>
        <strain evidence="7 8">DSM 18695</strain>
    </source>
</reference>
<comment type="similarity">
    <text evidence="1">Belongs to the sigma-70 factor family. ECF subfamily.</text>
</comment>
<dbReference type="CDD" id="cd06171">
    <property type="entry name" value="Sigma70_r4"/>
    <property type="match status" value="1"/>
</dbReference>
<dbReference type="PANTHER" id="PTHR43133">
    <property type="entry name" value="RNA POLYMERASE ECF-TYPE SIGMA FACTO"/>
    <property type="match status" value="1"/>
</dbReference>
<sequence length="177" mass="19998">MQRIAVNGDRAAFRALFEHFAPRLKGYLIRLGLESGRAEELAQEVMVTVWRKAATFDRAQGSVATWVFRIARNRRIDLFRRDRTAQLDEHDPALAPVAEAPPDAALDADQRQIRVAQALAELPPEQRELVRAHFYEDLTHSEIAERTGLALGTVKSRLRLAFGKLRGPLQGYLESDL</sequence>
<keyword evidence="4" id="KW-0804">Transcription</keyword>
<evidence type="ECO:0000313" key="8">
    <source>
        <dbReference type="Proteomes" id="UP001228905"/>
    </source>
</evidence>
<dbReference type="Gene3D" id="1.10.1740.10">
    <property type="match status" value="1"/>
</dbReference>
<keyword evidence="8" id="KW-1185">Reference proteome</keyword>
<protein>
    <submittedName>
        <fullName evidence="7">RNA polymerase sigma-70 factor (ECF subfamily)</fullName>
    </submittedName>
</protein>
<dbReference type="InterPro" id="IPR013249">
    <property type="entry name" value="RNA_pol_sigma70_r4_t2"/>
</dbReference>
<dbReference type="SUPFAM" id="SSF88659">
    <property type="entry name" value="Sigma3 and sigma4 domains of RNA polymerase sigma factors"/>
    <property type="match status" value="1"/>
</dbReference>
<feature type="domain" description="RNA polymerase sigma-70 region 2" evidence="5">
    <location>
        <begin position="16"/>
        <end position="83"/>
    </location>
</feature>
<organism evidence="7 8">
    <name type="scientific">Caulobacter ginsengisoli</name>
    <dbReference type="NCBI Taxonomy" id="400775"/>
    <lineage>
        <taxon>Bacteria</taxon>
        <taxon>Pseudomonadati</taxon>
        <taxon>Pseudomonadota</taxon>
        <taxon>Alphaproteobacteria</taxon>
        <taxon>Caulobacterales</taxon>
        <taxon>Caulobacteraceae</taxon>
        <taxon>Caulobacter</taxon>
    </lineage>
</organism>
<dbReference type="InterPro" id="IPR014284">
    <property type="entry name" value="RNA_pol_sigma-70_dom"/>
</dbReference>
<dbReference type="RefSeq" id="WP_307353274.1">
    <property type="nucleotide sequence ID" value="NZ_JAUSVS010000019.1"/>
</dbReference>
<evidence type="ECO:0000313" key="7">
    <source>
        <dbReference type="EMBL" id="MDQ0466993.1"/>
    </source>
</evidence>
<evidence type="ECO:0000256" key="4">
    <source>
        <dbReference type="ARBA" id="ARBA00023163"/>
    </source>
</evidence>
<dbReference type="Pfam" id="PF08281">
    <property type="entry name" value="Sigma70_r4_2"/>
    <property type="match status" value="1"/>
</dbReference>
<dbReference type="InterPro" id="IPR036388">
    <property type="entry name" value="WH-like_DNA-bd_sf"/>
</dbReference>
<keyword evidence="3" id="KW-0731">Sigma factor</keyword>